<feature type="region of interest" description="Disordered" evidence="2">
    <location>
        <begin position="186"/>
        <end position="242"/>
    </location>
</feature>
<evidence type="ECO:0000256" key="3">
    <source>
        <dbReference type="SAM" id="Phobius"/>
    </source>
</evidence>
<evidence type="ECO:0000313" key="4">
    <source>
        <dbReference type="EMBL" id="MBB5131890.1"/>
    </source>
</evidence>
<keyword evidence="3" id="KW-0812">Transmembrane</keyword>
<evidence type="ECO:0000256" key="1">
    <source>
        <dbReference type="SAM" id="Coils"/>
    </source>
</evidence>
<keyword evidence="3" id="KW-0472">Membrane</keyword>
<organism evidence="4 5">
    <name type="scientific">Thermocatellispora tengchongensis</name>
    <dbReference type="NCBI Taxonomy" id="1073253"/>
    <lineage>
        <taxon>Bacteria</taxon>
        <taxon>Bacillati</taxon>
        <taxon>Actinomycetota</taxon>
        <taxon>Actinomycetes</taxon>
        <taxon>Streptosporangiales</taxon>
        <taxon>Streptosporangiaceae</taxon>
        <taxon>Thermocatellispora</taxon>
    </lineage>
</organism>
<dbReference type="RefSeq" id="WP_246517917.1">
    <property type="nucleotide sequence ID" value="NZ_BAABIX010000028.1"/>
</dbReference>
<feature type="transmembrane region" description="Helical" evidence="3">
    <location>
        <begin position="6"/>
        <end position="27"/>
    </location>
</feature>
<evidence type="ECO:0000313" key="5">
    <source>
        <dbReference type="Proteomes" id="UP000578449"/>
    </source>
</evidence>
<dbReference type="AlphaFoldDB" id="A0A840P337"/>
<evidence type="ECO:0008006" key="6">
    <source>
        <dbReference type="Google" id="ProtNLM"/>
    </source>
</evidence>
<reference evidence="4 5" key="1">
    <citation type="submission" date="2020-08" db="EMBL/GenBank/DDBJ databases">
        <title>Genomic Encyclopedia of Type Strains, Phase IV (KMG-IV): sequencing the most valuable type-strain genomes for metagenomic binning, comparative biology and taxonomic classification.</title>
        <authorList>
            <person name="Goeker M."/>
        </authorList>
    </citation>
    <scope>NUCLEOTIDE SEQUENCE [LARGE SCALE GENOMIC DNA]</scope>
    <source>
        <strain evidence="4 5">DSM 45615</strain>
    </source>
</reference>
<keyword evidence="5" id="KW-1185">Reference proteome</keyword>
<feature type="compositionally biased region" description="Basic and acidic residues" evidence="2">
    <location>
        <begin position="191"/>
        <end position="242"/>
    </location>
</feature>
<dbReference type="EMBL" id="JACHGN010000003">
    <property type="protein sequence ID" value="MBB5131890.1"/>
    <property type="molecule type" value="Genomic_DNA"/>
</dbReference>
<feature type="coiled-coil region" evidence="1">
    <location>
        <begin position="46"/>
        <end position="73"/>
    </location>
</feature>
<name>A0A840P337_9ACTN</name>
<accession>A0A840P337</accession>
<protein>
    <recommendedName>
        <fullName evidence="6">Secreted protein</fullName>
    </recommendedName>
</protein>
<comment type="caution">
    <text evidence="4">The sequence shown here is derived from an EMBL/GenBank/DDBJ whole genome shotgun (WGS) entry which is preliminary data.</text>
</comment>
<keyword evidence="1" id="KW-0175">Coiled coil</keyword>
<dbReference type="Proteomes" id="UP000578449">
    <property type="component" value="Unassembled WGS sequence"/>
</dbReference>
<proteinExistence type="predicted"/>
<keyword evidence="3" id="KW-1133">Transmembrane helix</keyword>
<sequence>MSTETLIWVAVVIAAVAALSAVGYVVLQQQRRHRLRERFGPEYERAVRESESRREAEQELRAREQRYAELDIKPLDKESRDAYAAKWTAVQERFVDAPGFAVTEADQLVTAVMAQRGYPTEGFEERLSVLSVDHSRTLDHYRRAHEISGRAVRRQASTEELRQAMVHYRALFEDLLAVPDTRDAAVPAQRVNDDTPVRPAGDREDRTAPAVREARGDVEADGSVRREQYAGGRPADRDPRGR</sequence>
<gene>
    <name evidence="4" type="ORF">HNP84_001603</name>
</gene>
<evidence type="ECO:0000256" key="2">
    <source>
        <dbReference type="SAM" id="MobiDB-lite"/>
    </source>
</evidence>